<name>A0AAE1Z692_SCHME</name>
<feature type="compositionally biased region" description="Acidic residues" evidence="1">
    <location>
        <begin position="986"/>
        <end position="995"/>
    </location>
</feature>
<sequence length="2298" mass="258190">MACQSVLIVGGRIDEETSQEKLCKLLYDGLVAAFGGDLDNLDAQFMNCLAKPLNSVDSKEFGLTLEYAVHENIFIRILFNPTSDQLRFGLQEAFNHAIGSNGDSVIEYPVTPSTMGKVSIVYNGQLNGFTGDWLLQDSSFNGSNLLSWLDSEAAMSWWPYLKKFSNFGDQIKLHIITPIAGSGTCWPVDKSGRPHTVLTQINARMAKIDILIEASWRLNGKPLNINGNLSCFEGLRSFVDHITHQHPITIIQSDLNSLSIGTALNTARPVIYVFPSHGVASQSCALFAIQGFTALLGGSYTSQSMPNWWPMVKHLPKLDVTLLPDWCPSNIFTYRFMMQLLKSEHSNTGTLGEILVPPGNSSSDGLSDVSTGLIVTPPSVISGPHQGTWISSSSLSEIDTNPSPMVLYSKLGWGELKLQPLSHRTGLLLMLESIPYDFPSQQPLCIVIPSVQLANTNPVQNLTRFIKAVCQIPQLSGPTSNRTTKSAVKVGVKPLTRTQPARLSKPISHPATQKEASALKTTSTMNVKPSPTRPISSTPAYNQRITTSTSPSKPPLKKPIHANTANSKLVNNLHEVNSHQKRPLSSVDTKKPLNALKPHIATVKPLNSELKTTTTTTNTTRPSSASRTTPLTKPKTTTPTTAERLTAHSNLVNHNTAKVQTRKSEPTRTHLNKLQTKKSSVNMKNNLVLNTNSIKEDEINGLKGELVSPPLPPSVARDISLNDELKSVDQMLTGWGSLRNVNQDDSLDNLSIINQHIPSETSLHEEQEFSKQPHVSHADAIQQLEAGIQEEYKVHKVIKENNMLAEESDEQSNNELECELKQTLPISCDDSLAEGTDEEQEEGDKELSFCEGQHRQNQSMKNEEEGITPSVAFHYMQSYKTSLDTPFDMDMIEQRIVSENIANKTLDNVVMEETKGLRQLEEPEEINTNIGADNDQTCVDYPQKDSSVFHLNKQEASVTEQDDDIPKENLSVESGNERYEGAEQHEPEEEGEEEEEVDLTMGTQNMSNIEDDLTGHHFDSSMNTIQNELTPSIIQKSELKEQEPDYGMVEMTHEPQKLEEELEEVGTRVDVNDDQTCVDYSQEDSSVFLLNKQEASVAEQDDDIPKEHLSVESGNERYEGAEQHEPEEEGEEEEEEVDLTMGTQNMSNIEDDLTGHHFDSSMNTMQNEFTSSIIQTSDLEEQNLPYKDNLSVTTSSKANDTFYGVYNQPLIIDEFQKPTEHSSYEGDKLQPDCKNLTYDSMIHLHDELSSFHTVTNIDTTVSIDSVSNFTESQLNDSIEQSHLENKVEEQEMHEPQYPPQPVEEKYEDDLQNVTYVVKEQSLDQLRHELSSSSFKDVVVEKSQELQHYLNNFHMQEEVGEDDILPKKPVDLNQIDESNIIGSSDFLTEVIPLSNEEITINSNQSTIDDTIKTTNNESVFDQTQIDLVVHQQKHLTTSIEDVEQVTNLDGDDNADGDLYSKTYDQISVLQGEGGEEKEEANISVVKQVIEPEVVGHEYYVSIEHDHRHEDSEGKHQQFHSHIEIDYLQPDHHKDNEEVHSDIDEMEKEFVIPYQQNQEQIEHDVSILSHSPIDDNLTTDENDRKEHSLYEFQSKTNTDLKAKHTTLEQNNIERNDVNTLLDASLLSTTRTTGVEPTTYQVDSSTDQIFDNTQTMEPLYTNNHVSNEANFVIQREMETDQIEEVESYQKVDSTTYYDSYILGHDSVQNDVENHTGIHENLHQEVGDSLHVYTTENASDDQQQQFISPDSEISVDSIVETQPQYKEHELECDQHQEQHSEADSLISSPNRPISPNYNIVSSTQRPNDEDEGGYVGDDTVVHYNDLVTMSKQSEIEFHQQEQRNYADNQPYENSTLNGFSTYSNPINEQQLYSTVPTDDVAEMMMQRMQVMSTDFAVNNVTNIETTFDTPSSYDGHPDIEQQQQQYFNGNTIFQTNDELKGIGHSMNISTTSTNHHLHDNDIAYTNGFVTNNVNGSGNFCLETSENNEDDNQDENRQNNWDKTNNHYLSETAIDDIGFSNFYNKDISNECIKTSHLTHSYPGEENDGRLPSDMVTTTPPPSATSNTPSKEIDNFSKFFMEKDQSTQDVHHNSSQHCSPTEEVFDPLKSWGHPLGLPAPVPPITNHSKLHQQSTLTKRVRSADTGGKTLTTGDSNDPMLPPGPAVYLDAIWVPNYLARVPQSLMVEFFIRIRAKLYILSGEALHPNIVESLILAKTKWNSDDVAYLCRCDADSPDALIMILPTDEPKEWIRWLETPCGRLDEQKGSDRLAANHFRLLPAANLCSTQFNAGDTVFECDGLRVEF</sequence>
<feature type="compositionally biased region" description="Basic and acidic residues" evidence="1">
    <location>
        <begin position="845"/>
        <end position="854"/>
    </location>
</feature>
<feature type="compositionally biased region" description="Basic and acidic residues" evidence="1">
    <location>
        <begin position="975"/>
        <end position="985"/>
    </location>
</feature>
<feature type="compositionally biased region" description="Acidic residues" evidence="1">
    <location>
        <begin position="1125"/>
        <end position="1137"/>
    </location>
</feature>
<comment type="caution">
    <text evidence="2">The sequence shown here is derived from an EMBL/GenBank/DDBJ whole genome shotgun (WGS) entry which is preliminary data.</text>
</comment>
<evidence type="ECO:0000313" key="2">
    <source>
        <dbReference type="EMBL" id="KAK4467880.1"/>
    </source>
</evidence>
<feature type="region of interest" description="Disordered" evidence="1">
    <location>
        <begin position="609"/>
        <end position="640"/>
    </location>
</feature>
<feature type="region of interest" description="Disordered" evidence="1">
    <location>
        <begin position="498"/>
        <end position="561"/>
    </location>
</feature>
<organism evidence="2 3">
    <name type="scientific">Schistosoma mekongi</name>
    <name type="common">Parasitic worm</name>
    <dbReference type="NCBI Taxonomy" id="38744"/>
    <lineage>
        <taxon>Eukaryota</taxon>
        <taxon>Metazoa</taxon>
        <taxon>Spiralia</taxon>
        <taxon>Lophotrochozoa</taxon>
        <taxon>Platyhelminthes</taxon>
        <taxon>Trematoda</taxon>
        <taxon>Digenea</taxon>
        <taxon>Strigeidida</taxon>
        <taxon>Schistosomatoidea</taxon>
        <taxon>Schistosomatidae</taxon>
        <taxon>Schistosoma</taxon>
    </lineage>
</organism>
<accession>A0AAE1Z692</accession>
<feature type="region of interest" description="Disordered" evidence="1">
    <location>
        <begin position="1096"/>
        <end position="1137"/>
    </location>
</feature>
<protein>
    <submittedName>
        <fullName evidence="2">Uncharacterized protein</fullName>
    </submittedName>
</protein>
<feature type="region of interest" description="Disordered" evidence="1">
    <location>
        <begin position="833"/>
        <end position="863"/>
    </location>
</feature>
<proteinExistence type="predicted"/>
<dbReference type="EMBL" id="JALJAT010000008">
    <property type="protein sequence ID" value="KAK4467880.1"/>
    <property type="molecule type" value="Genomic_DNA"/>
</dbReference>
<feature type="region of interest" description="Disordered" evidence="1">
    <location>
        <begin position="2032"/>
        <end position="2064"/>
    </location>
</feature>
<feature type="compositionally biased region" description="Polar residues" evidence="1">
    <location>
        <begin position="510"/>
        <end position="545"/>
    </location>
</feature>
<dbReference type="Proteomes" id="UP001292079">
    <property type="component" value="Unassembled WGS sequence"/>
</dbReference>
<feature type="region of interest" description="Disordered" evidence="1">
    <location>
        <begin position="955"/>
        <end position="995"/>
    </location>
</feature>
<evidence type="ECO:0000256" key="1">
    <source>
        <dbReference type="SAM" id="MobiDB-lite"/>
    </source>
</evidence>
<keyword evidence="3" id="KW-1185">Reference proteome</keyword>
<feature type="compositionally biased region" description="Basic and acidic residues" evidence="1">
    <location>
        <begin position="1103"/>
        <end position="1124"/>
    </location>
</feature>
<feature type="region of interest" description="Disordered" evidence="1">
    <location>
        <begin position="1977"/>
        <end position="1998"/>
    </location>
</feature>
<feature type="region of interest" description="Disordered" evidence="1">
    <location>
        <begin position="1770"/>
        <end position="1808"/>
    </location>
</feature>
<evidence type="ECO:0000313" key="3">
    <source>
        <dbReference type="Proteomes" id="UP001292079"/>
    </source>
</evidence>
<gene>
    <name evidence="2" type="ORF">MN116_008798</name>
</gene>
<feature type="region of interest" description="Disordered" evidence="1">
    <location>
        <begin position="2130"/>
        <end position="2151"/>
    </location>
</feature>
<reference evidence="2" key="2">
    <citation type="journal article" date="2023" name="Infect Dis Poverty">
        <title>Chromosome-scale genome of the human blood fluke Schistosoma mekongi and its implications for public health.</title>
        <authorList>
            <person name="Zhou M."/>
            <person name="Xu L."/>
            <person name="Xu D."/>
            <person name="Chen W."/>
            <person name="Khan J."/>
            <person name="Hu Y."/>
            <person name="Huang H."/>
            <person name="Wei H."/>
            <person name="Zhang Y."/>
            <person name="Chusongsang P."/>
            <person name="Tanasarnprasert K."/>
            <person name="Hu X."/>
            <person name="Limpanont Y."/>
            <person name="Lv Z."/>
        </authorList>
    </citation>
    <scope>NUCLEOTIDE SEQUENCE</scope>
    <source>
        <strain evidence="2">LV_2022a</strain>
    </source>
</reference>
<feature type="compositionally biased region" description="Acidic residues" evidence="1">
    <location>
        <begin position="833"/>
        <end position="844"/>
    </location>
</feature>
<feature type="compositionally biased region" description="Polar residues" evidence="1">
    <location>
        <begin position="1781"/>
        <end position="1801"/>
    </location>
</feature>
<feature type="compositionally biased region" description="Low complexity" evidence="1">
    <location>
        <begin position="612"/>
        <end position="640"/>
    </location>
</feature>
<reference evidence="2" key="1">
    <citation type="submission" date="2022-04" db="EMBL/GenBank/DDBJ databases">
        <authorList>
            <person name="Xu L."/>
            <person name="Lv Z."/>
        </authorList>
    </citation>
    <scope>NUCLEOTIDE SEQUENCE</scope>
    <source>
        <strain evidence="2">LV_2022a</strain>
    </source>
</reference>